<evidence type="ECO:0000313" key="2">
    <source>
        <dbReference type="EMBL" id="KAF1769072.1"/>
    </source>
</evidence>
<dbReference type="CTD" id="78773195"/>
<keyword evidence="1" id="KW-0732">Signal</keyword>
<dbReference type="GeneID" id="78773195"/>
<feature type="chain" id="PRO_5025431095" description="Secreted protein" evidence="1">
    <location>
        <begin position="18"/>
        <end position="117"/>
    </location>
</feature>
<gene>
    <name evidence="2" type="ORF">GCK72_000885</name>
</gene>
<evidence type="ECO:0008006" key="4">
    <source>
        <dbReference type="Google" id="ProtNLM"/>
    </source>
</evidence>
<dbReference type="KEGG" id="crq:GCK72_000885"/>
<dbReference type="EMBL" id="WUAV01000001">
    <property type="protein sequence ID" value="KAF1769072.1"/>
    <property type="molecule type" value="Genomic_DNA"/>
</dbReference>
<feature type="signal peptide" evidence="1">
    <location>
        <begin position="1"/>
        <end position="17"/>
    </location>
</feature>
<dbReference type="RefSeq" id="XP_053591374.1">
    <property type="nucleotide sequence ID" value="XM_053722729.1"/>
</dbReference>
<accession>A0A6A5HTF2</accession>
<sequence>MFAVLLLALLALEPNIASPVVHPSVATTDCKVAEEKIREIVKQAIAVALEEIKLSDIVSGDALVEEEEVDTQDGEKIDRLELSFWKKLKHSIDKTLKKIEDGVVAGVIGTLTGSIVG</sequence>
<reference evidence="2 3" key="1">
    <citation type="submission" date="2019-12" db="EMBL/GenBank/DDBJ databases">
        <title>Chromosome-level assembly of the Caenorhabditis remanei genome.</title>
        <authorList>
            <person name="Teterina A.A."/>
            <person name="Willis J.H."/>
            <person name="Phillips P.C."/>
        </authorList>
    </citation>
    <scope>NUCLEOTIDE SEQUENCE [LARGE SCALE GENOMIC DNA]</scope>
    <source>
        <strain evidence="2 3">PX506</strain>
        <tissue evidence="2">Whole organism</tissue>
    </source>
</reference>
<evidence type="ECO:0000256" key="1">
    <source>
        <dbReference type="SAM" id="SignalP"/>
    </source>
</evidence>
<comment type="caution">
    <text evidence="2">The sequence shown here is derived from an EMBL/GenBank/DDBJ whole genome shotgun (WGS) entry which is preliminary data.</text>
</comment>
<name>A0A6A5HTF2_CAERE</name>
<evidence type="ECO:0000313" key="3">
    <source>
        <dbReference type="Proteomes" id="UP000483820"/>
    </source>
</evidence>
<organism evidence="2 3">
    <name type="scientific">Caenorhabditis remanei</name>
    <name type="common">Caenorhabditis vulgaris</name>
    <dbReference type="NCBI Taxonomy" id="31234"/>
    <lineage>
        <taxon>Eukaryota</taxon>
        <taxon>Metazoa</taxon>
        <taxon>Ecdysozoa</taxon>
        <taxon>Nematoda</taxon>
        <taxon>Chromadorea</taxon>
        <taxon>Rhabditida</taxon>
        <taxon>Rhabditina</taxon>
        <taxon>Rhabditomorpha</taxon>
        <taxon>Rhabditoidea</taxon>
        <taxon>Rhabditidae</taxon>
        <taxon>Peloderinae</taxon>
        <taxon>Caenorhabditis</taxon>
    </lineage>
</organism>
<dbReference type="AlphaFoldDB" id="A0A6A5HTF2"/>
<proteinExistence type="predicted"/>
<dbReference type="Proteomes" id="UP000483820">
    <property type="component" value="Chromosome I"/>
</dbReference>
<protein>
    <recommendedName>
        <fullName evidence="4">Secreted protein</fullName>
    </recommendedName>
</protein>